<evidence type="ECO:0000256" key="8">
    <source>
        <dbReference type="ARBA" id="ARBA00023235"/>
    </source>
</evidence>
<dbReference type="PANTHER" id="PTHR11390">
    <property type="entry name" value="PROKARYOTIC DNA TOPOISOMERASE"/>
    <property type="match status" value="1"/>
</dbReference>
<dbReference type="InterPro" id="IPR034144">
    <property type="entry name" value="TOPRIM_TopoIII"/>
</dbReference>
<evidence type="ECO:0000256" key="3">
    <source>
        <dbReference type="ARBA" id="ARBA00012891"/>
    </source>
</evidence>
<accession>A0A177KZB1</accession>
<dbReference type="GO" id="GO:0003917">
    <property type="term" value="F:DNA topoisomerase type I (single strand cut, ATP-independent) activity"/>
    <property type="evidence" value="ECO:0007669"/>
    <property type="project" value="UniProtKB-EC"/>
</dbReference>
<dbReference type="GO" id="GO:0003677">
    <property type="term" value="F:DNA binding"/>
    <property type="evidence" value="ECO:0007669"/>
    <property type="project" value="UniProtKB-KW"/>
</dbReference>
<evidence type="ECO:0000313" key="15">
    <source>
        <dbReference type="Proteomes" id="UP000077271"/>
    </source>
</evidence>
<dbReference type="SUPFAM" id="SSF56712">
    <property type="entry name" value="Prokaryotic type I DNA topoisomerase"/>
    <property type="match status" value="1"/>
</dbReference>
<dbReference type="GO" id="GO:0006265">
    <property type="term" value="P:DNA topological change"/>
    <property type="evidence" value="ECO:0007669"/>
    <property type="project" value="InterPro"/>
</dbReference>
<dbReference type="InterPro" id="IPR023405">
    <property type="entry name" value="Topo_IA_core_domain"/>
</dbReference>
<dbReference type="InterPro" id="IPR013497">
    <property type="entry name" value="Topo_IA_cen"/>
</dbReference>
<reference evidence="14 15" key="1">
    <citation type="submission" date="2016-01" db="EMBL/GenBank/DDBJ databases">
        <title>Investigation of taxonomic status of Bacillus aminovorans.</title>
        <authorList>
            <person name="Verma A."/>
            <person name="Pal Y."/>
            <person name="Krishnamurthi S."/>
        </authorList>
    </citation>
    <scope>NUCLEOTIDE SEQUENCE [LARGE SCALE GENOMIC DNA]</scope>
    <source>
        <strain evidence="14 15">DSM 4337</strain>
    </source>
</reference>
<dbReference type="CDD" id="cd03362">
    <property type="entry name" value="TOPRIM_TopoIA_TopoIII"/>
    <property type="match status" value="1"/>
</dbReference>
<evidence type="ECO:0000256" key="10">
    <source>
        <dbReference type="ARBA" id="ARBA00031985"/>
    </source>
</evidence>
<dbReference type="InterPro" id="IPR013825">
    <property type="entry name" value="Topo_IA_cen_sub2"/>
</dbReference>
<dbReference type="SMART" id="SM00493">
    <property type="entry name" value="TOPRIM"/>
    <property type="match status" value="1"/>
</dbReference>
<keyword evidence="5" id="KW-0460">Magnesium</keyword>
<keyword evidence="8 14" id="KW-0413">Isomerase</keyword>
<evidence type="ECO:0000313" key="14">
    <source>
        <dbReference type="EMBL" id="OAH58683.1"/>
    </source>
</evidence>
<dbReference type="Pfam" id="PF01751">
    <property type="entry name" value="Toprim"/>
    <property type="match status" value="1"/>
</dbReference>
<dbReference type="NCBIfam" id="NF005829">
    <property type="entry name" value="PRK07726.1"/>
    <property type="match status" value="1"/>
</dbReference>
<evidence type="ECO:0000256" key="2">
    <source>
        <dbReference type="ARBA" id="ARBA00009446"/>
    </source>
</evidence>
<keyword evidence="6" id="KW-0799">Topoisomerase</keyword>
<dbReference type="Gene3D" id="2.70.20.10">
    <property type="entry name" value="Topoisomerase I, domain 3"/>
    <property type="match status" value="1"/>
</dbReference>
<dbReference type="AlphaFoldDB" id="A0A177KZB1"/>
<dbReference type="InterPro" id="IPR003602">
    <property type="entry name" value="Topo_IA_DNA-bd_dom"/>
</dbReference>
<dbReference type="EMBL" id="LQWZ01000007">
    <property type="protein sequence ID" value="OAH58683.1"/>
    <property type="molecule type" value="Genomic_DNA"/>
</dbReference>
<dbReference type="PRINTS" id="PR00417">
    <property type="entry name" value="PRTPISMRASEI"/>
</dbReference>
<sequence>MLAEKPDQASHYAEAFSSNTRKKGYIEVEDKRFFQGKAFITWGFGHLVELQEPEKYKPEWGRWALDALPIMPETFKFQVSDSKKNQFNIVKGLLKDATEIIVGTDSDREGENIARSIITLVGAAKKPTKRLWINSLETNEIIQGFHNLKEGNDYLPLYHEAQTRQIADWVVGINTSRLYSLLLQKKGIREVFSVGRVQTPTLFLIYQRQQEIEHFQPVPFYELFADVQAQNGAFTAKYSDKFDSNEQAQELLRNHWIEKENSGRICKVDKQLKKQKSPKLHSLSSLQEKANRLWKYSPADVLKTVQVLYEKKLLSYPRTDCHFITNAEFQYLAANIEHYQALLGFEVAYPEARKGYIEPSKVQEHYALIPTKRMPTKQDINALETKEKNIYLEVLSNTAAMFASDYEYEETKIEIDIKGLLFKKTGKVEKKKGWKALFQEPSDEEEKEKTSTLPLVNEGERIQSTISVKEGITTPPKSFTEGELIKVMKTAGYKGTQAIKDEEEKAILKETEGIGTEATRAEMIETLKKKQYIEVKKNQVSITEKGIILCESVKGTLLSSPEMTAKWEIYLKKIGQREGDPTKFLSNIQKFITHLLEEAPKQLASELITDRVEKAITVNAVGTCPCCQKSIIDKGKFYGCEGYSDGCRFSLPKLYLNKTISETNIKKLLKNKKTGVIKGFKSKKDKVFEAMLILNDANELKMEFPQNKQ</sequence>
<comment type="catalytic activity">
    <reaction evidence="1">
        <text>ATP-independent breakage of single-stranded DNA, followed by passage and rejoining.</text>
        <dbReference type="EC" id="5.6.2.1"/>
    </reaction>
</comment>
<dbReference type="Proteomes" id="UP000077271">
    <property type="component" value="Unassembled WGS sequence"/>
</dbReference>
<dbReference type="InterPro" id="IPR003601">
    <property type="entry name" value="Topo_IA_2"/>
</dbReference>
<keyword evidence="7" id="KW-0238">DNA-binding</keyword>
<gene>
    <name evidence="14" type="ORF">AWH48_16940</name>
</gene>
<evidence type="ECO:0000259" key="13">
    <source>
        <dbReference type="PROSITE" id="PS52039"/>
    </source>
</evidence>
<comment type="similarity">
    <text evidence="2">Belongs to the type IA topoisomerase family.</text>
</comment>
<dbReference type="Pfam" id="PF13342">
    <property type="entry name" value="Toprim_Crpt"/>
    <property type="match status" value="1"/>
</dbReference>
<dbReference type="GO" id="GO:0043597">
    <property type="term" value="C:cytoplasmic replication fork"/>
    <property type="evidence" value="ECO:0007669"/>
    <property type="project" value="TreeGrafter"/>
</dbReference>
<dbReference type="GO" id="GO:0006281">
    <property type="term" value="P:DNA repair"/>
    <property type="evidence" value="ECO:0007669"/>
    <property type="project" value="TreeGrafter"/>
</dbReference>
<dbReference type="EC" id="5.6.2.1" evidence="3"/>
<evidence type="ECO:0000256" key="1">
    <source>
        <dbReference type="ARBA" id="ARBA00000213"/>
    </source>
</evidence>
<dbReference type="PROSITE" id="PS00396">
    <property type="entry name" value="TOPO_IA_1"/>
    <property type="match status" value="1"/>
</dbReference>
<dbReference type="NCBIfam" id="TIGR01056">
    <property type="entry name" value="topB"/>
    <property type="match status" value="1"/>
</dbReference>
<dbReference type="InterPro" id="IPR005738">
    <property type="entry name" value="TopoIII"/>
</dbReference>
<dbReference type="Pfam" id="PF01131">
    <property type="entry name" value="Topoisom_bac"/>
    <property type="match status" value="1"/>
</dbReference>
<evidence type="ECO:0000256" key="4">
    <source>
        <dbReference type="ARBA" id="ARBA00022723"/>
    </source>
</evidence>
<dbReference type="SMART" id="SM00436">
    <property type="entry name" value="TOP1Bc"/>
    <property type="match status" value="1"/>
</dbReference>
<dbReference type="SMART" id="SM00437">
    <property type="entry name" value="TOP1Ac"/>
    <property type="match status" value="1"/>
</dbReference>
<evidence type="ECO:0000256" key="6">
    <source>
        <dbReference type="ARBA" id="ARBA00023029"/>
    </source>
</evidence>
<protein>
    <recommendedName>
        <fullName evidence="3">DNA topoisomerase</fullName>
        <ecNumber evidence="3">5.6.2.1</ecNumber>
    </recommendedName>
    <alternativeName>
        <fullName evidence="12">Omega-protein</fullName>
    </alternativeName>
    <alternativeName>
        <fullName evidence="11">Relaxing enzyme</fullName>
    </alternativeName>
    <alternativeName>
        <fullName evidence="9">Swivelase</fullName>
    </alternativeName>
    <alternativeName>
        <fullName evidence="10">Untwisting enzyme</fullName>
    </alternativeName>
</protein>
<evidence type="ECO:0000256" key="12">
    <source>
        <dbReference type="ARBA" id="ARBA00032877"/>
    </source>
</evidence>
<dbReference type="Gene3D" id="1.10.460.10">
    <property type="entry name" value="Topoisomerase I, domain 2"/>
    <property type="match status" value="1"/>
</dbReference>
<evidence type="ECO:0000256" key="7">
    <source>
        <dbReference type="ARBA" id="ARBA00023125"/>
    </source>
</evidence>
<evidence type="ECO:0000256" key="11">
    <source>
        <dbReference type="ARBA" id="ARBA00032235"/>
    </source>
</evidence>
<dbReference type="InterPro" id="IPR013824">
    <property type="entry name" value="Topo_IA_cen_sub1"/>
</dbReference>
<dbReference type="PROSITE" id="PS52039">
    <property type="entry name" value="TOPO_IA_2"/>
    <property type="match status" value="1"/>
</dbReference>
<dbReference type="InterPro" id="IPR013826">
    <property type="entry name" value="Topo_IA_cen_sub3"/>
</dbReference>
<dbReference type="GO" id="GO:0046872">
    <property type="term" value="F:metal ion binding"/>
    <property type="evidence" value="ECO:0007669"/>
    <property type="project" value="UniProtKB-KW"/>
</dbReference>
<evidence type="ECO:0000256" key="5">
    <source>
        <dbReference type="ARBA" id="ARBA00022842"/>
    </source>
</evidence>
<dbReference type="InterPro" id="IPR025589">
    <property type="entry name" value="Toprim_C_rpt"/>
</dbReference>
<dbReference type="InterPro" id="IPR006171">
    <property type="entry name" value="TOPRIM_dom"/>
</dbReference>
<dbReference type="CDD" id="cd00186">
    <property type="entry name" value="TOP1Ac"/>
    <property type="match status" value="1"/>
</dbReference>
<dbReference type="Gene3D" id="1.10.290.10">
    <property type="entry name" value="Topoisomerase I, domain 4"/>
    <property type="match status" value="1"/>
</dbReference>
<comment type="caution">
    <text evidence="14">The sequence shown here is derived from an EMBL/GenBank/DDBJ whole genome shotgun (WGS) entry which is preliminary data.</text>
</comment>
<dbReference type="RefSeq" id="WP_063974516.1">
    <property type="nucleotide sequence ID" value="NZ_LQWZ01000007.1"/>
</dbReference>
<organism evidence="14 15">
    <name type="scientific">Domibacillus aminovorans</name>
    <dbReference type="NCBI Taxonomy" id="29332"/>
    <lineage>
        <taxon>Bacteria</taxon>
        <taxon>Bacillati</taxon>
        <taxon>Bacillota</taxon>
        <taxon>Bacilli</taxon>
        <taxon>Bacillales</taxon>
        <taxon>Bacillaceae</taxon>
        <taxon>Domibacillus</taxon>
    </lineage>
</organism>
<dbReference type="Gene3D" id="3.40.50.140">
    <property type="match status" value="1"/>
</dbReference>
<proteinExistence type="inferred from homology"/>
<evidence type="ECO:0000256" key="9">
    <source>
        <dbReference type="ARBA" id="ARBA00030003"/>
    </source>
</evidence>
<dbReference type="InterPro" id="IPR000380">
    <property type="entry name" value="Topo_IA"/>
</dbReference>
<feature type="domain" description="Topo IA-type catalytic" evidence="13">
    <location>
        <begin position="154"/>
        <end position="596"/>
    </location>
</feature>
<keyword evidence="4" id="KW-0479">Metal-binding</keyword>
<dbReference type="GO" id="GO:0006310">
    <property type="term" value="P:DNA recombination"/>
    <property type="evidence" value="ECO:0007669"/>
    <property type="project" value="TreeGrafter"/>
</dbReference>
<dbReference type="PANTHER" id="PTHR11390:SF21">
    <property type="entry name" value="DNA TOPOISOMERASE 3-ALPHA"/>
    <property type="match status" value="1"/>
</dbReference>
<name>A0A177KZB1_9BACI</name>
<dbReference type="InterPro" id="IPR023406">
    <property type="entry name" value="Topo_IA_AS"/>
</dbReference>